<dbReference type="AlphaFoldDB" id="A0AAN7FLH8"/>
<accession>A0AAN7FLH8</accession>
<evidence type="ECO:0000256" key="3">
    <source>
        <dbReference type="ARBA" id="ARBA00022771"/>
    </source>
</evidence>
<dbReference type="PANTHER" id="PTHR31669:SF281">
    <property type="entry name" value="PROTEIN FAR1-RELATED SEQUENCE"/>
    <property type="match status" value="1"/>
</dbReference>
<name>A0AAN7FLH8_QUERU</name>
<evidence type="ECO:0000256" key="1">
    <source>
        <dbReference type="ARBA" id="ARBA00005889"/>
    </source>
</evidence>
<protein>
    <recommendedName>
        <fullName evidence="6">Protein FAR1-RELATED SEQUENCE</fullName>
    </recommendedName>
</protein>
<dbReference type="GO" id="GO:0006355">
    <property type="term" value="P:regulation of DNA-templated transcription"/>
    <property type="evidence" value="ECO:0007669"/>
    <property type="project" value="UniProtKB-UniRule"/>
</dbReference>
<evidence type="ECO:0000313" key="10">
    <source>
        <dbReference type="Proteomes" id="UP001324115"/>
    </source>
</evidence>
<keyword evidence="2 6" id="KW-0479">Metal-binding</keyword>
<dbReference type="InterPro" id="IPR018289">
    <property type="entry name" value="MULE_transposase_dom"/>
</dbReference>
<dbReference type="Pfam" id="PF04434">
    <property type="entry name" value="SWIM"/>
    <property type="match status" value="1"/>
</dbReference>
<comment type="similarity">
    <text evidence="1 6">Belongs to the FHY3/FAR1 family.</text>
</comment>
<dbReference type="Pfam" id="PF10551">
    <property type="entry name" value="MULE"/>
    <property type="match status" value="1"/>
</dbReference>
<dbReference type="InterPro" id="IPR007527">
    <property type="entry name" value="Znf_SWIM"/>
</dbReference>
<keyword evidence="4 6" id="KW-0862">Zinc</keyword>
<evidence type="ECO:0000256" key="6">
    <source>
        <dbReference type="RuleBase" id="RU367018"/>
    </source>
</evidence>
<reference evidence="9 10" key="1">
    <citation type="journal article" date="2023" name="G3 (Bethesda)">
        <title>A haplotype-resolved chromosome-scale genome for Quercus rubra L. provides insights into the genetics of adaptive traits for red oak species.</title>
        <authorList>
            <person name="Kapoor B."/>
            <person name="Jenkins J."/>
            <person name="Schmutz J."/>
            <person name="Zhebentyayeva T."/>
            <person name="Kuelheim C."/>
            <person name="Coggeshall M."/>
            <person name="Heim C."/>
            <person name="Lasky J.R."/>
            <person name="Leites L."/>
            <person name="Islam-Faridi N."/>
            <person name="Romero-Severson J."/>
            <person name="DeLeo V.L."/>
            <person name="Lucas S.M."/>
            <person name="Lazic D."/>
            <person name="Gailing O."/>
            <person name="Carlson J."/>
            <person name="Staton M."/>
        </authorList>
    </citation>
    <scope>NUCLEOTIDE SEQUENCE [LARGE SCALE GENOMIC DNA]</scope>
    <source>
        <strain evidence="9">Pseudo-F2</strain>
    </source>
</reference>
<evidence type="ECO:0000256" key="4">
    <source>
        <dbReference type="ARBA" id="ARBA00022833"/>
    </source>
</evidence>
<dbReference type="PANTHER" id="PTHR31669">
    <property type="entry name" value="PROTEIN FAR1-RELATED SEQUENCE 10-RELATED"/>
    <property type="match status" value="1"/>
</dbReference>
<evidence type="ECO:0000256" key="2">
    <source>
        <dbReference type="ARBA" id="ARBA00022723"/>
    </source>
</evidence>
<keyword evidence="3 5" id="KW-0863">Zinc-finger</keyword>
<evidence type="ECO:0000256" key="5">
    <source>
        <dbReference type="PROSITE-ProRule" id="PRU00325"/>
    </source>
</evidence>
<evidence type="ECO:0000313" key="9">
    <source>
        <dbReference type="EMBL" id="KAK4592469.1"/>
    </source>
</evidence>
<evidence type="ECO:0000256" key="7">
    <source>
        <dbReference type="SAM" id="MobiDB-lite"/>
    </source>
</evidence>
<dbReference type="InterPro" id="IPR006564">
    <property type="entry name" value="Znf_PMZ"/>
</dbReference>
<dbReference type="GO" id="GO:0008270">
    <property type="term" value="F:zinc ion binding"/>
    <property type="evidence" value="ECO:0007669"/>
    <property type="project" value="UniProtKB-UniRule"/>
</dbReference>
<feature type="domain" description="SWIM-type" evidence="8">
    <location>
        <begin position="245"/>
        <end position="281"/>
    </location>
</feature>
<proteinExistence type="inferred from homology"/>
<comment type="subcellular location">
    <subcellularLocation>
        <location evidence="6">Nucleus</location>
    </subcellularLocation>
</comment>
<organism evidence="9 10">
    <name type="scientific">Quercus rubra</name>
    <name type="common">Northern red oak</name>
    <name type="synonym">Quercus borealis</name>
    <dbReference type="NCBI Taxonomy" id="3512"/>
    <lineage>
        <taxon>Eukaryota</taxon>
        <taxon>Viridiplantae</taxon>
        <taxon>Streptophyta</taxon>
        <taxon>Embryophyta</taxon>
        <taxon>Tracheophyta</taxon>
        <taxon>Spermatophyta</taxon>
        <taxon>Magnoliopsida</taxon>
        <taxon>eudicotyledons</taxon>
        <taxon>Gunneridae</taxon>
        <taxon>Pentapetalae</taxon>
        <taxon>rosids</taxon>
        <taxon>fabids</taxon>
        <taxon>Fagales</taxon>
        <taxon>Fagaceae</taxon>
        <taxon>Quercus</taxon>
    </lineage>
</organism>
<dbReference type="EMBL" id="JAXUIC010000004">
    <property type="protein sequence ID" value="KAK4592469.1"/>
    <property type="molecule type" value="Genomic_DNA"/>
</dbReference>
<comment type="caution">
    <text evidence="9">The sequence shown here is derived from an EMBL/GenBank/DDBJ whole genome shotgun (WGS) entry which is preliminary data.</text>
</comment>
<dbReference type="SMART" id="SM00575">
    <property type="entry name" value="ZnF_PMZ"/>
    <property type="match status" value="1"/>
</dbReference>
<dbReference type="Proteomes" id="UP001324115">
    <property type="component" value="Unassembled WGS sequence"/>
</dbReference>
<keyword evidence="6" id="KW-0539">Nucleus</keyword>
<dbReference type="GO" id="GO:0005634">
    <property type="term" value="C:nucleus"/>
    <property type="evidence" value="ECO:0007669"/>
    <property type="project" value="UniProtKB-SubCell"/>
</dbReference>
<feature type="region of interest" description="Disordered" evidence="7">
    <location>
        <begin position="399"/>
        <end position="442"/>
    </location>
</feature>
<comment type="function">
    <text evidence="6">Putative transcription activator involved in regulating light control of development.</text>
</comment>
<evidence type="ECO:0000259" key="8">
    <source>
        <dbReference type="PROSITE" id="PS50966"/>
    </source>
</evidence>
<keyword evidence="10" id="KW-1185">Reference proteome</keyword>
<dbReference type="InterPro" id="IPR031052">
    <property type="entry name" value="FHY3/FAR1"/>
</dbReference>
<dbReference type="PROSITE" id="PS50966">
    <property type="entry name" value="ZF_SWIM"/>
    <property type="match status" value="1"/>
</dbReference>
<feature type="compositionally biased region" description="Basic residues" evidence="7">
    <location>
        <begin position="400"/>
        <end position="414"/>
    </location>
</feature>
<gene>
    <name evidence="9" type="ORF">RGQ29_016853</name>
</gene>
<sequence>MSDVQAFAIDVAYAFGIKPKEIHELMSRELDIEEQITNIFWADAKMRIDYAHFGDVFSFDTTFGTNKEFRPLAVFIGFNHHREMVIIGAALLYDETAELFKWLFESFLNAHGGRNPKSIFTDQDFAIAKALAKSTQLSESLNGDLKDYMKSDLNMDDFFEHFEMVVRQKRDKELEAEYNAREKLPPLCLKNSPLLKQASHVYTPTIFKLFQNECDYASTTIIKEWNCSQPVHEYTVVPLEKVGEYKVLCSPISRTISCSCRKFETFGILCCHALKVFDILDINIIPDAYILKRWTREAKNGYVIDSIGKDVHGDVNLKVTQRYRRLCPKLVRLASRAAEIEEAYALVEGVTKELEKQVEDIAMKFSSVSLDKSKDQMSLGGSEIMDRGEPIKNLVEKVKGLKKKEGRKGQKRCKSWVEQQSRRKKKTSTKDTVRQQLSNVCS</sequence>